<evidence type="ECO:0000313" key="6">
    <source>
        <dbReference type="Proteomes" id="UP001152049"/>
    </source>
</evidence>
<dbReference type="OrthoDB" id="160645at2759"/>
<feature type="domain" description="DUF7029" evidence="3">
    <location>
        <begin position="118"/>
        <end position="218"/>
    </location>
</feature>
<name>A0A9W8S801_9HYPO</name>
<proteinExistence type="predicted"/>
<gene>
    <name evidence="5" type="ORF">NW762_003923</name>
</gene>
<dbReference type="EMBL" id="JAOQAZ010000005">
    <property type="protein sequence ID" value="KAJ4265950.1"/>
    <property type="molecule type" value="Genomic_DNA"/>
</dbReference>
<feature type="compositionally biased region" description="Polar residues" evidence="1">
    <location>
        <begin position="60"/>
        <end position="72"/>
    </location>
</feature>
<organism evidence="5 6">
    <name type="scientific">Fusarium torreyae</name>
    <dbReference type="NCBI Taxonomy" id="1237075"/>
    <lineage>
        <taxon>Eukaryota</taxon>
        <taxon>Fungi</taxon>
        <taxon>Dikarya</taxon>
        <taxon>Ascomycota</taxon>
        <taxon>Pezizomycotina</taxon>
        <taxon>Sordariomycetes</taxon>
        <taxon>Hypocreomycetidae</taxon>
        <taxon>Hypocreales</taxon>
        <taxon>Nectriaceae</taxon>
        <taxon>Fusarium</taxon>
    </lineage>
</organism>
<feature type="region of interest" description="Disordered" evidence="1">
    <location>
        <begin position="508"/>
        <end position="545"/>
    </location>
</feature>
<protein>
    <submittedName>
        <fullName evidence="5">Uncharacterized protein</fullName>
    </submittedName>
</protein>
<keyword evidence="6" id="KW-1185">Reference proteome</keyword>
<evidence type="ECO:0000313" key="5">
    <source>
        <dbReference type="EMBL" id="KAJ4265950.1"/>
    </source>
</evidence>
<reference evidence="5" key="1">
    <citation type="submission" date="2022-09" db="EMBL/GenBank/DDBJ databases">
        <title>Fusarium specimens isolated from Avocado Roots.</title>
        <authorList>
            <person name="Stajich J."/>
            <person name="Roper C."/>
            <person name="Heimlech-Rivalta G."/>
        </authorList>
    </citation>
    <scope>NUCLEOTIDE SEQUENCE</scope>
    <source>
        <strain evidence="5">CF00136</strain>
    </source>
</reference>
<evidence type="ECO:0000259" key="4">
    <source>
        <dbReference type="Pfam" id="PF23865"/>
    </source>
</evidence>
<sequence>MSSLKAVAIMSFLGTVVSYPTMYQPPAVHQTPAAKEAPAVQQTPAVQQPPAVEEPPAMQQPPTVGVQTSGNSTAARRTLWPLTNYGGIGSKPDPVLYESEELFWGDGTAFSNMTCVPRDDNKMLNMARLGDWVKSLDCSKNALDVGFESSDAMKKAKSAWQWVTEDPDNAAVVVIDGTKCGGPNRRQPYLIQKISYDEKSQQATLSGKATKWDEVMMNVAVQISSSYPASSGLDKRQETSGSVDLAQTFNLNIAEIAINDNARVRLDCVDCRTTGRVDFTANLDVGFLPPKLDVSATLTTRDGVGINLGLGLTLEADITGSLDFNKELLSVPLAGFDIPGVTTLAPLLSINAGGSIGPVTASIEAQFGGAITAADDRTLRIGEGDSDNLEFQFTPQDPTLSGSVELTANIGPVYIAAFEASAFGLAGSFGIDLKAPTLDARAAIEASSDLGVCDDPNAAAGATLSANAGVSFGIFGGLGKAEELPNEIVIAEINQELFSKCFPFGQVDGGDDPAGPGEPEGDGAQGRDITKDSSENVSNFDGNDGKRPFVGRVNYVNADGNNGASLWFNANDVVLLSPLNEGDTIADVSLMAEVNAAAKCTLFDSFDQAQGADGCGNLANPITPDLTPGAAPVAIDGKTHLCARCEGL</sequence>
<accession>A0A9W8S801</accession>
<evidence type="ECO:0000256" key="2">
    <source>
        <dbReference type="SAM" id="SignalP"/>
    </source>
</evidence>
<feature type="chain" id="PRO_5040999581" evidence="2">
    <location>
        <begin position="19"/>
        <end position="648"/>
    </location>
</feature>
<dbReference type="Pfam" id="PF22974">
    <property type="entry name" value="DUF7029"/>
    <property type="match status" value="1"/>
</dbReference>
<dbReference type="AlphaFoldDB" id="A0A9W8S801"/>
<comment type="caution">
    <text evidence="5">The sequence shown here is derived from an EMBL/GenBank/DDBJ whole genome shotgun (WGS) entry which is preliminary data.</text>
</comment>
<feature type="signal peptide" evidence="2">
    <location>
        <begin position="1"/>
        <end position="18"/>
    </location>
</feature>
<feature type="domain" description="DUF7223" evidence="4">
    <location>
        <begin position="243"/>
        <end position="503"/>
    </location>
</feature>
<feature type="compositionally biased region" description="Low complexity" evidence="1">
    <location>
        <begin position="37"/>
        <end position="51"/>
    </location>
</feature>
<dbReference type="Proteomes" id="UP001152049">
    <property type="component" value="Unassembled WGS sequence"/>
</dbReference>
<evidence type="ECO:0000259" key="3">
    <source>
        <dbReference type="Pfam" id="PF22974"/>
    </source>
</evidence>
<evidence type="ECO:0000256" key="1">
    <source>
        <dbReference type="SAM" id="MobiDB-lite"/>
    </source>
</evidence>
<keyword evidence="2" id="KW-0732">Signal</keyword>
<dbReference type="Pfam" id="PF23865">
    <property type="entry name" value="DUF7223"/>
    <property type="match status" value="1"/>
</dbReference>
<dbReference type="InterPro" id="IPR054293">
    <property type="entry name" value="DUF7029"/>
</dbReference>
<feature type="region of interest" description="Disordered" evidence="1">
    <location>
        <begin position="33"/>
        <end position="72"/>
    </location>
</feature>
<dbReference type="InterPro" id="IPR055647">
    <property type="entry name" value="DUF7223"/>
</dbReference>